<comment type="caution">
    <text evidence="1">The sequence shown here is derived from an EMBL/GenBank/DDBJ whole genome shotgun (WGS) entry which is preliminary data.</text>
</comment>
<name>A0AC61QLN7_9BACT</name>
<proteinExistence type="predicted"/>
<keyword evidence="1" id="KW-0067">ATP-binding</keyword>
<dbReference type="EMBL" id="SRZC01000033">
    <property type="protein sequence ID" value="TGX79927.1"/>
    <property type="molecule type" value="Genomic_DNA"/>
</dbReference>
<evidence type="ECO:0000313" key="1">
    <source>
        <dbReference type="EMBL" id="TGX79927.1"/>
    </source>
</evidence>
<reference evidence="1" key="1">
    <citation type="submission" date="2019-04" db="EMBL/GenBank/DDBJ databases">
        <title>Microbes associate with the intestines of laboratory mice.</title>
        <authorList>
            <person name="Navarre W."/>
            <person name="Wong E."/>
            <person name="Huang K."/>
            <person name="Tropini C."/>
            <person name="Ng K."/>
            <person name="Yu B."/>
        </authorList>
    </citation>
    <scope>NUCLEOTIDE SEQUENCE</scope>
    <source>
        <strain evidence="1">NM73_A23</strain>
    </source>
</reference>
<evidence type="ECO:0000313" key="2">
    <source>
        <dbReference type="Proteomes" id="UP000308886"/>
    </source>
</evidence>
<organism evidence="1 2">
    <name type="scientific">Palleniella muris</name>
    <dbReference type="NCBI Taxonomy" id="3038145"/>
    <lineage>
        <taxon>Bacteria</taxon>
        <taxon>Pseudomonadati</taxon>
        <taxon>Bacteroidota</taxon>
        <taxon>Bacteroidia</taxon>
        <taxon>Bacteroidales</taxon>
        <taxon>Prevotellaceae</taxon>
        <taxon>Palleniella</taxon>
    </lineage>
</organism>
<accession>A0AC61QLN7</accession>
<dbReference type="Proteomes" id="UP000308886">
    <property type="component" value="Unassembled WGS sequence"/>
</dbReference>
<keyword evidence="2" id="KW-1185">Reference proteome</keyword>
<keyword evidence="1" id="KW-0547">Nucleotide-binding</keyword>
<protein>
    <submittedName>
        <fullName evidence="1">ATP-binding cassette domain-containing protein</fullName>
    </submittedName>
</protein>
<gene>
    <name evidence="1" type="ORF">E5358_14110</name>
</gene>
<sequence>MEKYVEYICQVEIPRLWGGRKHILWTLDPEVNVLSGANGIGKSTILRHVISGVKTLTKDSAGGVILKTYPEDATLLKFDIISTPDVRSEFDINLNELQERIVHYPHNSRWALFCDIVDELFAATGKTINRSADRVELIQWGEALDLRLLSSGEKQMLIILMTVLLEDGDHTILCMDEPEVSLHVEWQQVLIETIRRLNPNAQIIMSTHSPAIIMNGWLDKVTEVSDITVCGNASGNA</sequence>